<organism evidence="2 3">
    <name type="scientific">Tahibacter soli</name>
    <dbReference type="NCBI Taxonomy" id="2983605"/>
    <lineage>
        <taxon>Bacteria</taxon>
        <taxon>Pseudomonadati</taxon>
        <taxon>Pseudomonadota</taxon>
        <taxon>Gammaproteobacteria</taxon>
        <taxon>Lysobacterales</taxon>
        <taxon>Rhodanobacteraceae</taxon>
        <taxon>Tahibacter</taxon>
    </lineage>
</organism>
<comment type="caution">
    <text evidence="2">The sequence shown here is derived from an EMBL/GenBank/DDBJ whole genome shotgun (WGS) entry which is preliminary data.</text>
</comment>
<keyword evidence="1" id="KW-0732">Signal</keyword>
<dbReference type="Proteomes" id="UP001139971">
    <property type="component" value="Unassembled WGS sequence"/>
</dbReference>
<gene>
    <name evidence="2" type="ORF">OD750_012195</name>
</gene>
<dbReference type="InterPro" id="IPR010281">
    <property type="entry name" value="DUF885"/>
</dbReference>
<feature type="chain" id="PRO_5040901660" evidence="1">
    <location>
        <begin position="28"/>
        <end position="608"/>
    </location>
</feature>
<dbReference type="PROSITE" id="PS51257">
    <property type="entry name" value="PROKAR_LIPOPROTEIN"/>
    <property type="match status" value="1"/>
</dbReference>
<name>A0A9X3YL83_9GAMM</name>
<feature type="signal peptide" evidence="1">
    <location>
        <begin position="1"/>
        <end position="27"/>
    </location>
</feature>
<evidence type="ECO:0000313" key="2">
    <source>
        <dbReference type="EMBL" id="MDC8013300.1"/>
    </source>
</evidence>
<dbReference type="EMBL" id="JAOVZO020000017">
    <property type="protein sequence ID" value="MDC8013300.1"/>
    <property type="molecule type" value="Genomic_DNA"/>
</dbReference>
<dbReference type="PANTHER" id="PTHR33361:SF2">
    <property type="entry name" value="DUF885 DOMAIN-CONTAINING PROTEIN"/>
    <property type="match status" value="1"/>
</dbReference>
<dbReference type="AlphaFoldDB" id="A0A9X3YL83"/>
<sequence length="608" mass="66624">MPRTRTSYPVRAAIAALTAALFAAACAGGAKREAAPSTPAAVATPVAAPKPDPVAAVNAIADRFVAAVIDFDPTVTYATGVPVPSHDRLPRNSASEIAQYVAVEDAMIADLDRIDAAALRGTPAAVTYAVLREGFDASRGLRVCHQERWSLSHMGGWQVYLAEAAASQPVDTPEAREQAIKRWSSLPGFIENDTANLREGLATGYAVPKAILTRVLQQLDGALGAKPEEWPFWSPAERSNDDAFKARMRDVIVQQIKPAVQRYRDFLANEYAPKARVSIGLSDLPDGAACYAAQLRNFTTLTRTPKEVYELGQKTVAANEANVADIGQRVFGTRDIKTIIAKVEKAKDNHFTSEKELLDFSRGMLARARELSAPLFRELPSQPAIIQPLPDYQRGSGMSAHYIPSGDPNKPGEYRIPLENWKKDTRGSAEITLVHETWPGHHLQIAIANGLPARHVMTKLSFNSAYIEGWGRYSERLAEEAGIYNTDYAKISRRIWPARGMVADPGIHMFGWTRKQAIDYFVATGRFDPKTAEALVDRIAVMPGQLTSYDSGGLEIFALREQAERELGSRFDLRAFHEQVLGNGVLPLKALRENVETWIRDTKGAAAP</sequence>
<evidence type="ECO:0000256" key="1">
    <source>
        <dbReference type="SAM" id="SignalP"/>
    </source>
</evidence>
<reference evidence="2" key="1">
    <citation type="submission" date="2023-02" db="EMBL/GenBank/DDBJ databases">
        <title>Tahibacter soli sp. nov. isolated from soil.</title>
        <authorList>
            <person name="Baek J.H."/>
            <person name="Lee J.K."/>
            <person name="Choi D.G."/>
            <person name="Jeon C.O."/>
        </authorList>
    </citation>
    <scope>NUCLEOTIDE SEQUENCE</scope>
    <source>
        <strain evidence="2">BL</strain>
    </source>
</reference>
<dbReference type="Pfam" id="PF05960">
    <property type="entry name" value="DUF885"/>
    <property type="match status" value="1"/>
</dbReference>
<evidence type="ECO:0000313" key="3">
    <source>
        <dbReference type="Proteomes" id="UP001139971"/>
    </source>
</evidence>
<accession>A0A9X3YL83</accession>
<keyword evidence="3" id="KW-1185">Reference proteome</keyword>
<dbReference type="PANTHER" id="PTHR33361">
    <property type="entry name" value="GLR0591 PROTEIN"/>
    <property type="match status" value="1"/>
</dbReference>
<protein>
    <submittedName>
        <fullName evidence="2">DUF885 domain-containing protein</fullName>
    </submittedName>
</protein>
<proteinExistence type="predicted"/>
<dbReference type="RefSeq" id="WP_263545509.1">
    <property type="nucleotide sequence ID" value="NZ_JAOVZO020000017.1"/>
</dbReference>